<comment type="caution">
    <text evidence="1">The sequence shown here is derived from an EMBL/GenBank/DDBJ whole genome shotgun (WGS) entry which is preliminary data.</text>
</comment>
<sequence>METSSTLGCLRRRETTEFAKTYTVTEIETNIIIGSLLGDGSLALYGRSKNAYYREHGCDKQLLYRIWKFEKLQNLDFRINTNCKYAKLSSHSNAYFTDLYNVNVNMKVHKSSNIKM</sequence>
<proteinExistence type="predicted"/>
<accession>A0A644Y9C0</accession>
<reference evidence="1" key="1">
    <citation type="submission" date="2019-08" db="EMBL/GenBank/DDBJ databases">
        <authorList>
            <person name="Kucharzyk K."/>
            <person name="Murdoch R.W."/>
            <person name="Higgins S."/>
            <person name="Loffler F."/>
        </authorList>
    </citation>
    <scope>NUCLEOTIDE SEQUENCE</scope>
</reference>
<protein>
    <submittedName>
        <fullName evidence="1">Uncharacterized protein</fullName>
    </submittedName>
</protein>
<gene>
    <name evidence="1" type="ORF">SDC9_71252</name>
</gene>
<organism evidence="1">
    <name type="scientific">bioreactor metagenome</name>
    <dbReference type="NCBI Taxonomy" id="1076179"/>
    <lineage>
        <taxon>unclassified sequences</taxon>
        <taxon>metagenomes</taxon>
        <taxon>ecological metagenomes</taxon>
    </lineage>
</organism>
<name>A0A644Y9C0_9ZZZZ</name>
<dbReference type="SUPFAM" id="SSF55608">
    <property type="entry name" value="Homing endonucleases"/>
    <property type="match status" value="1"/>
</dbReference>
<dbReference type="Gene3D" id="3.10.28.10">
    <property type="entry name" value="Homing endonucleases"/>
    <property type="match status" value="1"/>
</dbReference>
<evidence type="ECO:0000313" key="1">
    <source>
        <dbReference type="EMBL" id="MPM24767.1"/>
    </source>
</evidence>
<dbReference type="InterPro" id="IPR027434">
    <property type="entry name" value="Homing_endonucl"/>
</dbReference>
<dbReference type="AlphaFoldDB" id="A0A644Y9C0"/>
<dbReference type="EMBL" id="VSSQ01004338">
    <property type="protein sequence ID" value="MPM24767.1"/>
    <property type="molecule type" value="Genomic_DNA"/>
</dbReference>
<dbReference type="GO" id="GO:0004519">
    <property type="term" value="F:endonuclease activity"/>
    <property type="evidence" value="ECO:0007669"/>
    <property type="project" value="InterPro"/>
</dbReference>